<sequence>MTGTRDKIRSLFLATLMVTSVFAGFIAFSGTAAAATNAQFGTSGVDDPSGTPAAGSTDTLHAEVDLESDDSFQQVQISFPSFGDAFSNLDDSDVTIFIDGLDNVEDGSGTFNNNNDVTVEQVSNGGSTITVQAASSFSSSDLDVGDQVTVQLATNVQFPSDGDYGGTVDINPQSSGRTASGLLTVGSGGIAAQEDTNPTERQNDQYDETLTSGDTYWQGQRLVIKKTDLANQQVDIRETESADGGGERIPSGSLVQEVSLDSNGEAIISTENLEGTYAITDGQGNNNVIHFDNDGIAGNSDYSAAGGDEFDSDGTVDTSQVASGGEINTVVQAASFSVTSQNVNVGFQSDSSAQEEIYLEADSARTGYQLLVTADGLDDSEITQVFDDEFEDGDDDNSLTGIKDASDLNGVSGDGVLFNGTSSDSNITANFSDIDVGDYEFEFEVTDTGVTDASTVTVEEEEDVEATILRGGVSTAAQGDYAVIPIRLEETDTATVNLGFNDVNFNATFDIEDGNDDNIVTVNVNTYLAGRNDDLPSYLNSFVQTSGGVNFNTLASGTEAERNTRANLSLTYAVTADDNEDEVSVTGMRPLGQDGNLPDAGIDGPMEPAQYDVNVTKDGSELDVGTVQIVEPQVSGITSWTMPGDAFSDVDEDEPAEIYEFANAGELTTDNSIAEDDVLVYQVQSTSMFGALKIVEDQTSDDFAEAFNTITNYDESGDYKFSVVQTEGTTAANQQEKELLLGATTGNGMKVVPDERNSSVFVVVDEANAQLIRQDLSDSVPSPSAASLGMVDGEDYVANWTTFEDSDIGDETQTVTDEAAIVEQSIDFDTDQGDVIRVAAAQGQVISGSTSVAPGTELNIRLRSTGDSPFLEDPTAIVSGNGTFSTTVDLSDRAQNASFVANAQGFDDDYDTPGVIGSAPTAQVTFDDQEVSDGTVEVTGTMSEGGFIAIHSGSASGEIIGNSEYLSPGEFTTEVEISPLSGNTTLVAMAHLDTNGNEAFDFAGSGTADGPYVLNGSAVIDSATISPETTDTPDTDTPDMDTDTPEPETDAPATEEPAETTTQTGPGFTAVLALVALVAAALLAVRRRD</sequence>
<dbReference type="InterPro" id="IPR026452">
    <property type="entry name" value="Surf_glycop_sig_pep"/>
</dbReference>
<keyword evidence="6" id="KW-0964">Secreted</keyword>
<evidence type="ECO:0000256" key="7">
    <source>
        <dbReference type="ARBA" id="ARBA00022601"/>
    </source>
</evidence>
<evidence type="ECO:0000256" key="8">
    <source>
        <dbReference type="ARBA" id="ARBA00022692"/>
    </source>
</evidence>
<feature type="compositionally biased region" description="Low complexity" evidence="13">
    <location>
        <begin position="1050"/>
        <end position="1062"/>
    </location>
</feature>
<dbReference type="Proteomes" id="UP000199076">
    <property type="component" value="Unassembled WGS sequence"/>
</dbReference>
<reference evidence="19" key="1">
    <citation type="submission" date="2016-10" db="EMBL/GenBank/DDBJ databases">
        <authorList>
            <person name="Varghese N."/>
            <person name="Submissions S."/>
        </authorList>
    </citation>
    <scope>NUCLEOTIDE SEQUENCE [LARGE SCALE GENOMIC DNA]</scope>
    <source>
        <strain evidence="19">IBRC-M 10760</strain>
    </source>
</reference>
<name>A0A1G7LS39_9EURY</name>
<evidence type="ECO:0000313" key="19">
    <source>
        <dbReference type="Proteomes" id="UP000199076"/>
    </source>
</evidence>
<feature type="domain" description="PGF-CTERM archaeal protein-sorting signal" evidence="15">
    <location>
        <begin position="1066"/>
        <end position="1087"/>
    </location>
</feature>
<proteinExistence type="inferred from homology"/>
<keyword evidence="9" id="KW-0732">Signal</keyword>
<dbReference type="OrthoDB" id="325633at2157"/>
<feature type="compositionally biased region" description="Acidic residues" evidence="13">
    <location>
        <begin position="1031"/>
        <end position="1049"/>
    </location>
</feature>
<dbReference type="InterPro" id="IPR055706">
    <property type="entry name" value="Slg1/2_DUF7282"/>
</dbReference>
<comment type="similarity">
    <text evidence="3">Belongs to the halobacterial S-layer protein family.</text>
</comment>
<evidence type="ECO:0000256" key="12">
    <source>
        <dbReference type="ARBA" id="ARBA00023180"/>
    </source>
</evidence>
<dbReference type="EMBL" id="FNBK01000007">
    <property type="protein sequence ID" value="SDF52368.1"/>
    <property type="molecule type" value="Genomic_DNA"/>
</dbReference>
<organism evidence="18 19">
    <name type="scientific">Halorientalis regularis</name>
    <dbReference type="NCBI Taxonomy" id="660518"/>
    <lineage>
        <taxon>Archaea</taxon>
        <taxon>Methanobacteriati</taxon>
        <taxon>Methanobacteriota</taxon>
        <taxon>Stenosarchaea group</taxon>
        <taxon>Halobacteria</taxon>
        <taxon>Halobacteriales</taxon>
        <taxon>Haloarculaceae</taxon>
        <taxon>Halorientalis</taxon>
    </lineage>
</organism>
<protein>
    <submittedName>
        <fullName evidence="18">PGF-CTERM protein/surface glycoprotein</fullName>
    </submittedName>
</protein>
<feature type="domain" description="DUF7282" evidence="16">
    <location>
        <begin position="922"/>
        <end position="1025"/>
    </location>
</feature>
<keyword evidence="5" id="KW-0134">Cell wall</keyword>
<evidence type="ECO:0000256" key="2">
    <source>
        <dbReference type="ARBA" id="ARBA00004237"/>
    </source>
</evidence>
<feature type="region of interest" description="Disordered" evidence="13">
    <location>
        <begin position="1021"/>
        <end position="1065"/>
    </location>
</feature>
<dbReference type="GO" id="GO:0005886">
    <property type="term" value="C:plasma membrane"/>
    <property type="evidence" value="ECO:0007669"/>
    <property type="project" value="UniProtKB-SubCell"/>
</dbReference>
<keyword evidence="11 14" id="KW-0472">Membrane</keyword>
<dbReference type="Pfam" id="PF25162">
    <property type="entry name" value="DUF7827"/>
    <property type="match status" value="1"/>
</dbReference>
<evidence type="ECO:0000313" key="18">
    <source>
        <dbReference type="EMBL" id="SDF52368.1"/>
    </source>
</evidence>
<evidence type="ECO:0000256" key="5">
    <source>
        <dbReference type="ARBA" id="ARBA00022512"/>
    </source>
</evidence>
<accession>A0A1G7LS39</accession>
<feature type="domain" description="DUF7827" evidence="17">
    <location>
        <begin position="462"/>
        <end position="535"/>
    </location>
</feature>
<evidence type="ECO:0000256" key="10">
    <source>
        <dbReference type="ARBA" id="ARBA00022989"/>
    </source>
</evidence>
<dbReference type="Pfam" id="PF23951">
    <property type="entry name" value="DUF7282"/>
    <property type="match status" value="1"/>
</dbReference>
<evidence type="ECO:0000256" key="13">
    <source>
        <dbReference type="SAM" id="MobiDB-lite"/>
    </source>
</evidence>
<evidence type="ECO:0000256" key="11">
    <source>
        <dbReference type="ARBA" id="ARBA00023136"/>
    </source>
</evidence>
<gene>
    <name evidence="18" type="ORF">SAMN05216218_1076</name>
</gene>
<evidence type="ECO:0000259" key="16">
    <source>
        <dbReference type="Pfam" id="PF23951"/>
    </source>
</evidence>
<keyword evidence="10 14" id="KW-1133">Transmembrane helix</keyword>
<keyword evidence="12" id="KW-0325">Glycoprotein</keyword>
<dbReference type="InterPro" id="IPR026371">
    <property type="entry name" value="PGF_CTERM"/>
</dbReference>
<evidence type="ECO:0000259" key="17">
    <source>
        <dbReference type="Pfam" id="PF25162"/>
    </source>
</evidence>
<dbReference type="NCBIfam" id="TIGR04207">
    <property type="entry name" value="halo_sig_pep"/>
    <property type="match status" value="1"/>
</dbReference>
<dbReference type="RefSeq" id="WP_175452854.1">
    <property type="nucleotide sequence ID" value="NZ_FNBK01000007.1"/>
</dbReference>
<evidence type="ECO:0000256" key="9">
    <source>
        <dbReference type="ARBA" id="ARBA00022729"/>
    </source>
</evidence>
<evidence type="ECO:0000256" key="14">
    <source>
        <dbReference type="SAM" id="Phobius"/>
    </source>
</evidence>
<dbReference type="AlphaFoldDB" id="A0A1G7LS39"/>
<evidence type="ECO:0000259" key="15">
    <source>
        <dbReference type="Pfam" id="PF18204"/>
    </source>
</evidence>
<comment type="subcellular location">
    <subcellularLocation>
        <location evidence="1">Cell membrane</location>
    </subcellularLocation>
    <subcellularLocation>
        <location evidence="2">Secreted</location>
        <location evidence="2">Cell wall</location>
        <location evidence="2">S-layer</location>
    </subcellularLocation>
</comment>
<dbReference type="NCBIfam" id="NF045517">
    <property type="entry name" value="halo_surf_dom"/>
    <property type="match status" value="1"/>
</dbReference>
<keyword evidence="19" id="KW-1185">Reference proteome</keyword>
<evidence type="ECO:0000256" key="1">
    <source>
        <dbReference type="ARBA" id="ARBA00004236"/>
    </source>
</evidence>
<keyword evidence="8 14" id="KW-0812">Transmembrane</keyword>
<dbReference type="GO" id="GO:0030115">
    <property type="term" value="C:S-layer"/>
    <property type="evidence" value="ECO:0007669"/>
    <property type="project" value="UniProtKB-SubCell"/>
</dbReference>
<dbReference type="InterPro" id="IPR057149">
    <property type="entry name" value="DUF7827"/>
</dbReference>
<dbReference type="Pfam" id="PF18204">
    <property type="entry name" value="PGF-CTERM"/>
    <property type="match status" value="1"/>
</dbReference>
<feature type="region of interest" description="Disordered" evidence="13">
    <location>
        <begin position="163"/>
        <end position="183"/>
    </location>
</feature>
<keyword evidence="7" id="KW-0701">S-layer</keyword>
<feature type="transmembrane region" description="Helical" evidence="14">
    <location>
        <begin position="1067"/>
        <end position="1085"/>
    </location>
</feature>
<evidence type="ECO:0000256" key="4">
    <source>
        <dbReference type="ARBA" id="ARBA00022475"/>
    </source>
</evidence>
<dbReference type="NCBIfam" id="TIGR04126">
    <property type="entry name" value="PGF_CTERM"/>
    <property type="match status" value="1"/>
</dbReference>
<keyword evidence="4" id="KW-1003">Cell membrane</keyword>
<evidence type="ECO:0000256" key="3">
    <source>
        <dbReference type="ARBA" id="ARBA00009327"/>
    </source>
</evidence>
<evidence type="ECO:0000256" key="6">
    <source>
        <dbReference type="ARBA" id="ARBA00022525"/>
    </source>
</evidence>